<evidence type="ECO:0000256" key="1">
    <source>
        <dbReference type="SAM" id="MobiDB-lite"/>
    </source>
</evidence>
<evidence type="ECO:0008006" key="4">
    <source>
        <dbReference type="Google" id="ProtNLM"/>
    </source>
</evidence>
<feature type="region of interest" description="Disordered" evidence="1">
    <location>
        <begin position="259"/>
        <end position="334"/>
    </location>
</feature>
<feature type="region of interest" description="Disordered" evidence="1">
    <location>
        <begin position="415"/>
        <end position="438"/>
    </location>
</feature>
<feature type="region of interest" description="Disordered" evidence="1">
    <location>
        <begin position="19"/>
        <end position="242"/>
    </location>
</feature>
<dbReference type="AlphaFoldDB" id="A0A1Y2EFH4"/>
<feature type="compositionally biased region" description="Low complexity" evidence="1">
    <location>
        <begin position="78"/>
        <end position="94"/>
    </location>
</feature>
<dbReference type="Proteomes" id="UP000193689">
    <property type="component" value="Unassembled WGS sequence"/>
</dbReference>
<organism evidence="2 3">
    <name type="scientific">Pseudomassariella vexata</name>
    <dbReference type="NCBI Taxonomy" id="1141098"/>
    <lineage>
        <taxon>Eukaryota</taxon>
        <taxon>Fungi</taxon>
        <taxon>Dikarya</taxon>
        <taxon>Ascomycota</taxon>
        <taxon>Pezizomycotina</taxon>
        <taxon>Sordariomycetes</taxon>
        <taxon>Xylariomycetidae</taxon>
        <taxon>Amphisphaeriales</taxon>
        <taxon>Pseudomassariaceae</taxon>
        <taxon>Pseudomassariella</taxon>
    </lineage>
</organism>
<reference evidence="2 3" key="1">
    <citation type="submission" date="2016-07" db="EMBL/GenBank/DDBJ databases">
        <title>Pervasive Adenine N6-methylation of Active Genes in Fungi.</title>
        <authorList>
            <consortium name="DOE Joint Genome Institute"/>
            <person name="Mondo S.J."/>
            <person name="Dannebaum R.O."/>
            <person name="Kuo R.C."/>
            <person name="Labutti K."/>
            <person name="Haridas S."/>
            <person name="Kuo A."/>
            <person name="Salamov A."/>
            <person name="Ahrendt S.R."/>
            <person name="Lipzen A."/>
            <person name="Sullivan W."/>
            <person name="Andreopoulos W.B."/>
            <person name="Clum A."/>
            <person name="Lindquist E."/>
            <person name="Daum C."/>
            <person name="Ramamoorthy G.K."/>
            <person name="Gryganskyi A."/>
            <person name="Culley D."/>
            <person name="Magnuson J.K."/>
            <person name="James T.Y."/>
            <person name="O'Malley M.A."/>
            <person name="Stajich J.E."/>
            <person name="Spatafora J.W."/>
            <person name="Visel A."/>
            <person name="Grigoriev I.V."/>
        </authorList>
    </citation>
    <scope>NUCLEOTIDE SEQUENCE [LARGE SCALE GENOMIC DNA]</scope>
    <source>
        <strain evidence="2 3">CBS 129021</strain>
    </source>
</reference>
<feature type="compositionally biased region" description="Polar residues" evidence="1">
    <location>
        <begin position="666"/>
        <end position="703"/>
    </location>
</feature>
<feature type="compositionally biased region" description="Basic and acidic residues" evidence="1">
    <location>
        <begin position="212"/>
        <end position="224"/>
    </location>
</feature>
<sequence length="822" mass="90067">MMWSPLPVYQVHKGARRKAAKAVASSTPDSPPSSTTSSSHRGLASITDLLEPAVDGPPSPERIRALVSKQLMRDRHQSQQTTSSGSSSLVSAASDGFRPSWEHGLETLTLSRRSSQRSTSSSMPSRERPESVQIFGKTLFNRKGKLRRDSSDHSSSTSSSMYAAEAPGEAREPSLKSAMFARRKSSRAEEEPPAQKKLQISGPYNFQHLTHTPKENMAHSERPSHPLPKPRNNSYQGFPADHLHFSNFSSEALPVMQQDPSAGLYADRNVEPQSRGNLSWGQPWQNGPLPKRLVKRAQSQEQIRAPPPRPPRSPTEHDFTSPIPPPPRMSSRIYTRNDGQVDPTANVAPLNLPISPKSSVIPVVPAIPDIPQSPASFHGSDPDVAGSNCRFSHAITTPDDVAWPLPVNAVNPLPDVPEEDENRVLSRGSHLSVASNSSSLRGSVSVPLLRQIPQTHTTSQRPPSNASETLGRFDLFAAQRALRVGAEDGSVCDDFGCESWEDDIDYCYDHAAEADCDFAWERPSLDMMREEQYEGVAVMDEGSISPTTRVKFPVMLSPPSQFDLPALSPASQTSNTSPHEAITPTILATPPVTSNFSLPRRDSSTLLLRSHARNLSQASSFKESHGFSLSPSLLIPNDFHQQMLVDEKDEFREEDEDEYMSHASPALSQARSSASTTDSALSERSGFSSRHKSTTSISTAITRWTGSSTSAGIEGWQVHGETCQPVTVEETEHLNRFEKGTMSPLPEIDESSKREHGRERHTRAQSHADILSGKLSLDTASPDNLQPVQPPVKSRRRAKTTSRSHPTPVQLGLFPSLHTNHA</sequence>
<feature type="compositionally biased region" description="Polar residues" evidence="1">
    <location>
        <begin position="778"/>
        <end position="787"/>
    </location>
</feature>
<feature type="compositionally biased region" description="Low complexity" evidence="1">
    <location>
        <begin position="21"/>
        <end position="39"/>
    </location>
</feature>
<feature type="compositionally biased region" description="Low complexity" evidence="1">
    <location>
        <begin position="429"/>
        <end position="438"/>
    </location>
</feature>
<dbReference type="EMBL" id="MCFJ01000002">
    <property type="protein sequence ID" value="ORY70016.1"/>
    <property type="molecule type" value="Genomic_DNA"/>
</dbReference>
<dbReference type="STRING" id="1141098.A0A1Y2EFH4"/>
<feature type="compositionally biased region" description="Basic residues" evidence="1">
    <location>
        <begin position="793"/>
        <end position="802"/>
    </location>
</feature>
<proteinExistence type="predicted"/>
<dbReference type="RefSeq" id="XP_040719966.1">
    <property type="nucleotide sequence ID" value="XM_040865817.1"/>
</dbReference>
<name>A0A1Y2EFH4_9PEZI</name>
<accession>A0A1Y2EFH4</accession>
<gene>
    <name evidence="2" type="ORF">BCR38DRAFT_97759</name>
</gene>
<keyword evidence="3" id="KW-1185">Reference proteome</keyword>
<dbReference type="InParanoid" id="A0A1Y2EFH4"/>
<dbReference type="OrthoDB" id="5237293at2759"/>
<feature type="compositionally biased region" description="Low complexity" evidence="1">
    <location>
        <begin position="106"/>
        <end position="124"/>
    </location>
</feature>
<feature type="compositionally biased region" description="Polar residues" evidence="1">
    <location>
        <begin position="271"/>
        <end position="285"/>
    </location>
</feature>
<dbReference type="GeneID" id="63782029"/>
<evidence type="ECO:0000313" key="3">
    <source>
        <dbReference type="Proteomes" id="UP000193689"/>
    </source>
</evidence>
<protein>
    <recommendedName>
        <fullName evidence="4">CRIB domain-containing protein</fullName>
    </recommendedName>
</protein>
<feature type="region of interest" description="Disordered" evidence="1">
    <location>
        <begin position="739"/>
        <end position="822"/>
    </location>
</feature>
<feature type="region of interest" description="Disordered" evidence="1">
    <location>
        <begin position="650"/>
        <end position="703"/>
    </location>
</feature>
<evidence type="ECO:0000313" key="2">
    <source>
        <dbReference type="EMBL" id="ORY70016.1"/>
    </source>
</evidence>
<comment type="caution">
    <text evidence="2">The sequence shown here is derived from an EMBL/GenBank/DDBJ whole genome shotgun (WGS) entry which is preliminary data.</text>
</comment>